<dbReference type="Proteomes" id="UP001223390">
    <property type="component" value="Unassembled WGS sequence"/>
</dbReference>
<evidence type="ECO:0000313" key="2">
    <source>
        <dbReference type="Proteomes" id="UP001223390"/>
    </source>
</evidence>
<keyword evidence="2" id="KW-1185">Reference proteome</keyword>
<sequence>MRTGEDGLLQLIRSSGLDVVAVQGNGPGPSVDAAWRAVAGFGVEPAAVFPLGADRAGVHGLWLEHARQAGVVDDEGGFLVTAVVTGGAAVGWVRVRLTGRADVARLVDGQGRIEFIARSRDGHRICGITAEEYEHWVVGLELP</sequence>
<protein>
    <submittedName>
        <fullName evidence="1">Uncharacterized protein</fullName>
    </submittedName>
</protein>
<gene>
    <name evidence="1" type="ORF">QEZ40_002694</name>
</gene>
<comment type="caution">
    <text evidence="1">The sequence shown here is derived from an EMBL/GenBank/DDBJ whole genome shotgun (WGS) entry which is preliminary data.</text>
</comment>
<dbReference type="RefSeq" id="WP_285343465.1">
    <property type="nucleotide sequence ID" value="NZ_JASITI010000022.1"/>
</dbReference>
<accession>A0ABT7GVV3</accession>
<name>A0ABT7GVV3_9ACTN</name>
<evidence type="ECO:0000313" key="1">
    <source>
        <dbReference type="EMBL" id="MDK9497750.1"/>
    </source>
</evidence>
<reference evidence="1 2" key="1">
    <citation type="submission" date="2023-05" db="EMBL/GenBank/DDBJ databases">
        <title>Sequencing and Assembly of Streptomyces sp. NP73.</title>
        <authorList>
            <person name="Konwar A.N."/>
            <person name="Saikia K."/>
            <person name="Thakur D."/>
        </authorList>
    </citation>
    <scope>NUCLEOTIDE SEQUENCE [LARGE SCALE GENOMIC DNA]</scope>
    <source>
        <strain evidence="1 2">NP73</strain>
    </source>
</reference>
<organism evidence="1 2">
    <name type="scientific">Streptomyces katrae</name>
    <dbReference type="NCBI Taxonomy" id="68223"/>
    <lineage>
        <taxon>Bacteria</taxon>
        <taxon>Bacillati</taxon>
        <taxon>Actinomycetota</taxon>
        <taxon>Actinomycetes</taxon>
        <taxon>Kitasatosporales</taxon>
        <taxon>Streptomycetaceae</taxon>
        <taxon>Streptomyces</taxon>
    </lineage>
</organism>
<proteinExistence type="predicted"/>
<dbReference type="EMBL" id="JASITI010000022">
    <property type="protein sequence ID" value="MDK9497750.1"/>
    <property type="molecule type" value="Genomic_DNA"/>
</dbReference>